<evidence type="ECO:0000259" key="2">
    <source>
        <dbReference type="Pfam" id="PF20789"/>
    </source>
</evidence>
<dbReference type="Pfam" id="PF13622">
    <property type="entry name" value="4HBT_3"/>
    <property type="match status" value="1"/>
</dbReference>
<dbReference type="Proteomes" id="UP001265746">
    <property type="component" value="Unassembled WGS sequence"/>
</dbReference>
<gene>
    <name evidence="3" type="ORF">N8I77_003539</name>
</gene>
<dbReference type="PANTHER" id="PTHR38110:SF1">
    <property type="entry name" value="THIOESTERASE DOMAIN-CONTAINING PROTEIN"/>
    <property type="match status" value="1"/>
</dbReference>
<feature type="domain" description="Acyl-CoA thioesterase-like N-terminal HotDog" evidence="1">
    <location>
        <begin position="33"/>
        <end position="108"/>
    </location>
</feature>
<sequence>MALQRADADRVSFAEATRVVKLDSHTYRVNLDDAFCVGNVANGGYIASCMLAAASTHLSSRDQPDTLTAHFEYPSRTNPGPAIVKVEDIKLSGQLSTLHLTLWQGGLVQKSPWITPTSRRGVLAYSTHTNLSISTGITLPTGFEVTPAAQNPPLPDFEALKSAQGLDAVWEESKLPKLPDSFGRSLKNWNFYVPRQGPLAPGVMDLWMRLSSGERITQGALPYVVDSFPYNLHEFLAAPELRELLQASRKGEPTGDTVEGKEIKAKDEQRATMWFPTVVMNLEVKAALPKEGVEWLAVRVTSKQIKDGKFDLDISVRDVDGQLLALSHHVAMILSIERTTRKKRASL</sequence>
<proteinExistence type="predicted"/>
<name>A0AAD9SJ46_PHOAM</name>
<dbReference type="AlphaFoldDB" id="A0AAD9SJ46"/>
<dbReference type="SUPFAM" id="SSF54637">
    <property type="entry name" value="Thioesterase/thiol ester dehydrase-isomerase"/>
    <property type="match status" value="2"/>
</dbReference>
<dbReference type="InterPro" id="IPR029069">
    <property type="entry name" value="HotDog_dom_sf"/>
</dbReference>
<evidence type="ECO:0008006" key="5">
    <source>
        <dbReference type="Google" id="ProtNLM"/>
    </source>
</evidence>
<keyword evidence="4" id="KW-1185">Reference proteome</keyword>
<evidence type="ECO:0000313" key="4">
    <source>
        <dbReference type="Proteomes" id="UP001265746"/>
    </source>
</evidence>
<reference evidence="3" key="1">
    <citation type="submission" date="2023-06" db="EMBL/GenBank/DDBJ databases">
        <authorList>
            <person name="Noh H."/>
        </authorList>
    </citation>
    <scope>NUCLEOTIDE SEQUENCE</scope>
    <source>
        <strain evidence="3">DUCC20226</strain>
    </source>
</reference>
<dbReference type="PANTHER" id="PTHR38110">
    <property type="entry name" value="CHROMOSOME 23, WHOLE GENOME SHOTGUN SEQUENCE"/>
    <property type="match status" value="1"/>
</dbReference>
<dbReference type="InterPro" id="IPR052389">
    <property type="entry name" value="Sec_Metab_Biosynth-Assoc"/>
</dbReference>
<dbReference type="InterPro" id="IPR049449">
    <property type="entry name" value="TesB_ACOT8-like_N"/>
</dbReference>
<organism evidence="3 4">
    <name type="scientific">Phomopsis amygdali</name>
    <name type="common">Fusicoccum amygdali</name>
    <dbReference type="NCBI Taxonomy" id="1214568"/>
    <lineage>
        <taxon>Eukaryota</taxon>
        <taxon>Fungi</taxon>
        <taxon>Dikarya</taxon>
        <taxon>Ascomycota</taxon>
        <taxon>Pezizomycotina</taxon>
        <taxon>Sordariomycetes</taxon>
        <taxon>Sordariomycetidae</taxon>
        <taxon>Diaporthales</taxon>
        <taxon>Diaporthaceae</taxon>
        <taxon>Diaporthe</taxon>
    </lineage>
</organism>
<dbReference type="InterPro" id="IPR049450">
    <property type="entry name" value="ACOT8-like_C"/>
</dbReference>
<evidence type="ECO:0000259" key="1">
    <source>
        <dbReference type="Pfam" id="PF13622"/>
    </source>
</evidence>
<evidence type="ECO:0000313" key="3">
    <source>
        <dbReference type="EMBL" id="KAK2610082.1"/>
    </source>
</evidence>
<accession>A0AAD9SJ46</accession>
<dbReference type="InterPro" id="IPR042171">
    <property type="entry name" value="Acyl-CoA_hotdog"/>
</dbReference>
<dbReference type="Pfam" id="PF20789">
    <property type="entry name" value="4HBT_3C"/>
    <property type="match status" value="1"/>
</dbReference>
<feature type="domain" description="Acyl-CoA thioesterase-like C-terminal" evidence="2">
    <location>
        <begin position="183"/>
        <end position="333"/>
    </location>
</feature>
<dbReference type="EMBL" id="JAUJFL010000002">
    <property type="protein sequence ID" value="KAK2610082.1"/>
    <property type="molecule type" value="Genomic_DNA"/>
</dbReference>
<dbReference type="Gene3D" id="2.40.160.210">
    <property type="entry name" value="Acyl-CoA thioesterase, double hotdog domain"/>
    <property type="match status" value="2"/>
</dbReference>
<protein>
    <recommendedName>
        <fullName evidence="5">Thioesterase family protein</fullName>
    </recommendedName>
</protein>
<comment type="caution">
    <text evidence="3">The sequence shown here is derived from an EMBL/GenBank/DDBJ whole genome shotgun (WGS) entry which is preliminary data.</text>
</comment>